<dbReference type="Proteomes" id="UP000285295">
    <property type="component" value="Unassembled WGS sequence"/>
</dbReference>
<gene>
    <name evidence="1" type="ORF">D2T31_04900</name>
</gene>
<dbReference type="SUPFAM" id="SSF109604">
    <property type="entry name" value="HD-domain/PDEase-like"/>
    <property type="match status" value="1"/>
</dbReference>
<comment type="caution">
    <text evidence="1">The sequence shown here is derived from an EMBL/GenBank/DDBJ whole genome shotgun (WGS) entry which is preliminary data.</text>
</comment>
<evidence type="ECO:0008006" key="3">
    <source>
        <dbReference type="Google" id="ProtNLM"/>
    </source>
</evidence>
<name>A0A443KEX8_9RHOB</name>
<accession>A0A443KEX8</accession>
<reference evidence="1 2" key="2">
    <citation type="submission" date="2019-01" db="EMBL/GenBank/DDBJ databases">
        <authorList>
            <person name="Li Y."/>
        </authorList>
    </citation>
    <scope>NUCLEOTIDE SEQUENCE [LARGE SCALE GENOMIC DNA]</scope>
    <source>
        <strain evidence="1 2">D19-10-3-21</strain>
    </source>
</reference>
<evidence type="ECO:0000313" key="2">
    <source>
        <dbReference type="Proteomes" id="UP000285295"/>
    </source>
</evidence>
<dbReference type="AlphaFoldDB" id="A0A443KEX8"/>
<protein>
    <recommendedName>
        <fullName evidence="3">HD domain-containing protein</fullName>
    </recommendedName>
</protein>
<evidence type="ECO:0000313" key="1">
    <source>
        <dbReference type="EMBL" id="RWR31340.1"/>
    </source>
</evidence>
<proteinExistence type="predicted"/>
<dbReference type="Gene3D" id="1.10.3210.10">
    <property type="entry name" value="Hypothetical protein af1432"/>
    <property type="match status" value="1"/>
</dbReference>
<dbReference type="RefSeq" id="WP_128236494.1">
    <property type="nucleotide sequence ID" value="NZ_SAUX01000004.1"/>
</dbReference>
<reference evidence="1 2" key="1">
    <citation type="submission" date="2019-01" db="EMBL/GenBank/DDBJ databases">
        <title>Sinorhodobacter populi sp. nov. isolated from the symptomatic bark tissue of Populus euramericana canker.</title>
        <authorList>
            <person name="Xu G."/>
        </authorList>
    </citation>
    <scope>NUCLEOTIDE SEQUENCE [LARGE SCALE GENOMIC DNA]</scope>
    <source>
        <strain evidence="1 2">D19-10-3-21</strain>
    </source>
</reference>
<sequence>MAALRSNGFDHGLPVPRSTGAAALLARRAFLIPIPAPLAGGDGDHAAAGKASTLARRRVSILGSRFAKRHHRGSRAGRTTGAAASHGRRALFIRFPVRARMLLCPRKDADIRETLAEHHARVAQILLALHPQPSVALINAALHHDAGEPECGDLPAPFKQAHPEIATAHAEMEDQELARLGVTPEISEQDACWLKLADRLAAYAHVAQVRPHLLARYDWREARANITAMAWRLDAGPQVHGLLDRLDGRETVVAMPARGGKAVS</sequence>
<organism evidence="1 2">
    <name type="scientific">Paenirhodobacter populi</name>
    <dbReference type="NCBI Taxonomy" id="2306993"/>
    <lineage>
        <taxon>Bacteria</taxon>
        <taxon>Pseudomonadati</taxon>
        <taxon>Pseudomonadota</taxon>
        <taxon>Alphaproteobacteria</taxon>
        <taxon>Rhodobacterales</taxon>
        <taxon>Rhodobacter group</taxon>
        <taxon>Paenirhodobacter</taxon>
    </lineage>
</organism>
<dbReference type="OrthoDB" id="7876716at2"/>
<dbReference type="EMBL" id="SAUX01000004">
    <property type="protein sequence ID" value="RWR31340.1"/>
    <property type="molecule type" value="Genomic_DNA"/>
</dbReference>